<evidence type="ECO:0000313" key="11">
    <source>
        <dbReference type="Proteomes" id="UP000015241"/>
    </source>
</evidence>
<evidence type="ECO:0000256" key="5">
    <source>
        <dbReference type="ARBA" id="ARBA00022777"/>
    </source>
</evidence>
<dbReference type="Gene3D" id="1.10.510.10">
    <property type="entry name" value="Transferase(Phosphotransferase) domain 1"/>
    <property type="match status" value="1"/>
</dbReference>
<evidence type="ECO:0000313" key="10">
    <source>
        <dbReference type="EMBL" id="EPS96466.1"/>
    </source>
</evidence>
<proteinExistence type="predicted"/>
<dbReference type="PANTHER" id="PTHR47634:SF9">
    <property type="entry name" value="PROTEIN KINASE DOMAIN-CONTAINING PROTEIN-RELATED"/>
    <property type="match status" value="1"/>
</dbReference>
<dbReference type="InterPro" id="IPR011009">
    <property type="entry name" value="Kinase-like_dom_sf"/>
</dbReference>
<accession>S8DT84</accession>
<dbReference type="Pfam" id="PF00069">
    <property type="entry name" value="Pkinase"/>
    <property type="match status" value="2"/>
</dbReference>
<dbReference type="InterPro" id="IPR051334">
    <property type="entry name" value="SRPK"/>
</dbReference>
<dbReference type="OrthoDB" id="5979581at2759"/>
<keyword evidence="11" id="KW-1185">Reference proteome</keyword>
<dbReference type="InterPro" id="IPR000719">
    <property type="entry name" value="Prot_kinase_dom"/>
</dbReference>
<keyword evidence="6" id="KW-0067">ATP-binding</keyword>
<dbReference type="GO" id="GO:0004674">
    <property type="term" value="F:protein serine/threonine kinase activity"/>
    <property type="evidence" value="ECO:0007669"/>
    <property type="project" value="UniProtKB-KW"/>
</dbReference>
<keyword evidence="2" id="KW-0723">Serine/threonine-protein kinase</keyword>
<evidence type="ECO:0000256" key="8">
    <source>
        <dbReference type="ARBA" id="ARBA00048679"/>
    </source>
</evidence>
<name>S8DT84_FOMSC</name>
<dbReference type="AlphaFoldDB" id="S8DT84"/>
<evidence type="ECO:0000256" key="7">
    <source>
        <dbReference type="ARBA" id="ARBA00047899"/>
    </source>
</evidence>
<dbReference type="InterPro" id="IPR008271">
    <property type="entry name" value="Ser/Thr_kinase_AS"/>
</dbReference>
<sequence length="401" mass="45552">MSTVSAPHEATRFDPDYFPARLNAPLNAGRYRILRKLGEGVSSSSWVVHDENGEPGYKYLAAKILTLDATQRHRTGQMRELEFLQEITAQDDTDYLPLLRDNFVERGPRGEHLCLLLDLYSTSVSALRRSAPHKALPPYIVRNIIMMLVEALVQLRSLRIVHTDLKLDNLLIGNSLYPSDEDLTRFFETHPVETDGEFELDGESYPVLKPQPIPNPYTGDTSAFEAEKMIIYLTDYGQAQRAGEQPTASLFGAYALRAPETILQSDFGPGVDIWAVGCLTFELLVGHWLFNPEEGEDWSLEDDHLAKMMELTGQRFPPSMLERAKRRKEYFDDAGNLLRIEELIPVSLEGAMANYKIPGLSEDEIKRAASFIRSCLRFDYTERATAEELRKHEFLADAFRC</sequence>
<dbReference type="PROSITE" id="PS00108">
    <property type="entry name" value="PROTEIN_KINASE_ST"/>
    <property type="match status" value="1"/>
</dbReference>
<dbReference type="GO" id="GO:0005524">
    <property type="term" value="F:ATP binding"/>
    <property type="evidence" value="ECO:0007669"/>
    <property type="project" value="UniProtKB-KW"/>
</dbReference>
<keyword evidence="3" id="KW-0808">Transferase</keyword>
<dbReference type="SMART" id="SM00220">
    <property type="entry name" value="S_TKc"/>
    <property type="match status" value="1"/>
</dbReference>
<organism evidence="10 11">
    <name type="scientific">Fomitopsis schrenkii</name>
    <name type="common">Brown rot fungus</name>
    <dbReference type="NCBI Taxonomy" id="2126942"/>
    <lineage>
        <taxon>Eukaryota</taxon>
        <taxon>Fungi</taxon>
        <taxon>Dikarya</taxon>
        <taxon>Basidiomycota</taxon>
        <taxon>Agaricomycotina</taxon>
        <taxon>Agaricomycetes</taxon>
        <taxon>Polyporales</taxon>
        <taxon>Fomitopsis</taxon>
    </lineage>
</organism>
<dbReference type="Proteomes" id="UP000015241">
    <property type="component" value="Unassembled WGS sequence"/>
</dbReference>
<dbReference type="Gene3D" id="3.30.200.20">
    <property type="entry name" value="Phosphorylase Kinase, domain 1"/>
    <property type="match status" value="1"/>
</dbReference>
<dbReference type="PROSITE" id="PS50011">
    <property type="entry name" value="PROTEIN_KINASE_DOM"/>
    <property type="match status" value="1"/>
</dbReference>
<dbReference type="STRING" id="743788.S8DT84"/>
<feature type="domain" description="Protein kinase" evidence="9">
    <location>
        <begin position="31"/>
        <end position="395"/>
    </location>
</feature>
<dbReference type="SUPFAM" id="SSF56112">
    <property type="entry name" value="Protein kinase-like (PK-like)"/>
    <property type="match status" value="1"/>
</dbReference>
<dbReference type="InParanoid" id="S8DT84"/>
<keyword evidence="4" id="KW-0547">Nucleotide-binding</keyword>
<protein>
    <recommendedName>
        <fullName evidence="1">non-specific serine/threonine protein kinase</fullName>
        <ecNumber evidence="1">2.7.11.1</ecNumber>
    </recommendedName>
</protein>
<evidence type="ECO:0000256" key="3">
    <source>
        <dbReference type="ARBA" id="ARBA00022679"/>
    </source>
</evidence>
<dbReference type="GO" id="GO:0050684">
    <property type="term" value="P:regulation of mRNA processing"/>
    <property type="evidence" value="ECO:0007669"/>
    <property type="project" value="TreeGrafter"/>
</dbReference>
<evidence type="ECO:0000256" key="4">
    <source>
        <dbReference type="ARBA" id="ARBA00022741"/>
    </source>
</evidence>
<dbReference type="EMBL" id="KE504188">
    <property type="protein sequence ID" value="EPS96466.1"/>
    <property type="molecule type" value="Genomic_DNA"/>
</dbReference>
<keyword evidence="5" id="KW-0418">Kinase</keyword>
<gene>
    <name evidence="10" type="ORF">FOMPIDRAFT_1032387</name>
</gene>
<evidence type="ECO:0000256" key="6">
    <source>
        <dbReference type="ARBA" id="ARBA00022840"/>
    </source>
</evidence>
<dbReference type="PANTHER" id="PTHR47634">
    <property type="entry name" value="PROTEIN KINASE DOMAIN-CONTAINING PROTEIN-RELATED"/>
    <property type="match status" value="1"/>
</dbReference>
<evidence type="ECO:0000256" key="2">
    <source>
        <dbReference type="ARBA" id="ARBA00022527"/>
    </source>
</evidence>
<evidence type="ECO:0000259" key="9">
    <source>
        <dbReference type="PROSITE" id="PS50011"/>
    </source>
</evidence>
<dbReference type="HOGENOM" id="CLU_000288_81_13_1"/>
<comment type="catalytic activity">
    <reaction evidence="7">
        <text>L-threonyl-[protein] + ATP = O-phospho-L-threonyl-[protein] + ADP + H(+)</text>
        <dbReference type="Rhea" id="RHEA:46608"/>
        <dbReference type="Rhea" id="RHEA-COMP:11060"/>
        <dbReference type="Rhea" id="RHEA-COMP:11605"/>
        <dbReference type="ChEBI" id="CHEBI:15378"/>
        <dbReference type="ChEBI" id="CHEBI:30013"/>
        <dbReference type="ChEBI" id="CHEBI:30616"/>
        <dbReference type="ChEBI" id="CHEBI:61977"/>
        <dbReference type="ChEBI" id="CHEBI:456216"/>
        <dbReference type="EC" id="2.7.11.1"/>
    </reaction>
</comment>
<evidence type="ECO:0000256" key="1">
    <source>
        <dbReference type="ARBA" id="ARBA00012513"/>
    </source>
</evidence>
<reference evidence="10 11" key="1">
    <citation type="journal article" date="2012" name="Science">
        <title>The Paleozoic origin of enzymatic lignin decomposition reconstructed from 31 fungal genomes.</title>
        <authorList>
            <person name="Floudas D."/>
            <person name="Binder M."/>
            <person name="Riley R."/>
            <person name="Barry K."/>
            <person name="Blanchette R.A."/>
            <person name="Henrissat B."/>
            <person name="Martinez A.T."/>
            <person name="Otillar R."/>
            <person name="Spatafora J.W."/>
            <person name="Yadav J.S."/>
            <person name="Aerts A."/>
            <person name="Benoit I."/>
            <person name="Boyd A."/>
            <person name="Carlson A."/>
            <person name="Copeland A."/>
            <person name="Coutinho P.M."/>
            <person name="de Vries R.P."/>
            <person name="Ferreira P."/>
            <person name="Findley K."/>
            <person name="Foster B."/>
            <person name="Gaskell J."/>
            <person name="Glotzer D."/>
            <person name="Gorecki P."/>
            <person name="Heitman J."/>
            <person name="Hesse C."/>
            <person name="Hori C."/>
            <person name="Igarashi K."/>
            <person name="Jurgens J.A."/>
            <person name="Kallen N."/>
            <person name="Kersten P."/>
            <person name="Kohler A."/>
            <person name="Kuees U."/>
            <person name="Kumar T.K.A."/>
            <person name="Kuo A."/>
            <person name="LaButti K."/>
            <person name="Larrondo L.F."/>
            <person name="Lindquist E."/>
            <person name="Ling A."/>
            <person name="Lombard V."/>
            <person name="Lucas S."/>
            <person name="Lundell T."/>
            <person name="Martin R."/>
            <person name="McLaughlin D.J."/>
            <person name="Morgenstern I."/>
            <person name="Morin E."/>
            <person name="Murat C."/>
            <person name="Nagy L.G."/>
            <person name="Nolan M."/>
            <person name="Ohm R.A."/>
            <person name="Patyshakuliyeva A."/>
            <person name="Rokas A."/>
            <person name="Ruiz-Duenas F.J."/>
            <person name="Sabat G."/>
            <person name="Salamov A."/>
            <person name="Samejima M."/>
            <person name="Schmutz J."/>
            <person name="Slot J.C."/>
            <person name="St John F."/>
            <person name="Stenlid J."/>
            <person name="Sun H."/>
            <person name="Sun S."/>
            <person name="Syed K."/>
            <person name="Tsang A."/>
            <person name="Wiebenga A."/>
            <person name="Young D."/>
            <person name="Pisabarro A."/>
            <person name="Eastwood D.C."/>
            <person name="Martin F."/>
            <person name="Cullen D."/>
            <person name="Grigoriev I.V."/>
            <person name="Hibbett D.S."/>
        </authorList>
    </citation>
    <scope>NUCLEOTIDE SEQUENCE</scope>
    <source>
        <strain evidence="11">FP-58527</strain>
    </source>
</reference>
<dbReference type="EC" id="2.7.11.1" evidence="1"/>
<dbReference type="GO" id="GO:0000245">
    <property type="term" value="P:spliceosomal complex assembly"/>
    <property type="evidence" value="ECO:0007669"/>
    <property type="project" value="TreeGrafter"/>
</dbReference>
<dbReference type="eggNOG" id="KOG1290">
    <property type="taxonomic scope" value="Eukaryota"/>
</dbReference>
<comment type="catalytic activity">
    <reaction evidence="8">
        <text>L-seryl-[protein] + ATP = O-phospho-L-seryl-[protein] + ADP + H(+)</text>
        <dbReference type="Rhea" id="RHEA:17989"/>
        <dbReference type="Rhea" id="RHEA-COMP:9863"/>
        <dbReference type="Rhea" id="RHEA-COMP:11604"/>
        <dbReference type="ChEBI" id="CHEBI:15378"/>
        <dbReference type="ChEBI" id="CHEBI:29999"/>
        <dbReference type="ChEBI" id="CHEBI:30616"/>
        <dbReference type="ChEBI" id="CHEBI:83421"/>
        <dbReference type="ChEBI" id="CHEBI:456216"/>
        <dbReference type="EC" id="2.7.11.1"/>
    </reaction>
</comment>